<dbReference type="EMBL" id="ACIJ02000027">
    <property type="protein sequence ID" value="EEX70800.1"/>
    <property type="molecule type" value="Genomic_DNA"/>
</dbReference>
<comment type="caution">
    <text evidence="1">The sequence shown here is derived from an EMBL/GenBank/DDBJ whole genome shotgun (WGS) entry which is preliminary data.</text>
</comment>
<dbReference type="Proteomes" id="UP000003460">
    <property type="component" value="Unassembled WGS sequence"/>
</dbReference>
<dbReference type="STRING" id="626522.GCWU000325_02384"/>
<reference evidence="1" key="1">
    <citation type="submission" date="2009-09" db="EMBL/GenBank/DDBJ databases">
        <authorList>
            <person name="Weinstock G."/>
            <person name="Sodergren E."/>
            <person name="Clifton S."/>
            <person name="Fulton L."/>
            <person name="Fulton B."/>
            <person name="Courtney L."/>
            <person name="Fronick C."/>
            <person name="Harrison M."/>
            <person name="Strong C."/>
            <person name="Farmer C."/>
            <person name="Delahaunty K."/>
            <person name="Markovic C."/>
            <person name="Hall O."/>
            <person name="Minx P."/>
            <person name="Tomlinson C."/>
            <person name="Mitreva M."/>
            <person name="Nelson J."/>
            <person name="Hou S."/>
            <person name="Wollam A."/>
            <person name="Pepin K.H."/>
            <person name="Johnson M."/>
            <person name="Bhonagiri V."/>
            <person name="Nash W.E."/>
            <person name="Warren W."/>
            <person name="Chinwalla A."/>
            <person name="Mardis E.R."/>
            <person name="Wilson R.K."/>
        </authorList>
    </citation>
    <scope>NUCLEOTIDE SEQUENCE [LARGE SCALE GENOMIC DNA]</scope>
    <source>
        <strain evidence="1">ATCC 51259</strain>
    </source>
</reference>
<evidence type="ECO:0000313" key="2">
    <source>
        <dbReference type="Proteomes" id="UP000003460"/>
    </source>
</evidence>
<sequence length="44" mass="5210">MRPFSPCRSYRFGLISPYPLLPARSLLAEAAFRAMQMQSYKFFY</sequence>
<proteinExistence type="predicted"/>
<gene>
    <name evidence="1" type="ORF">GCWU000325_02384</name>
</gene>
<dbReference type="HOGENOM" id="CLU_3220336_0_0_10"/>
<evidence type="ECO:0000313" key="1">
    <source>
        <dbReference type="EMBL" id="EEX70800.1"/>
    </source>
</evidence>
<dbReference type="AlphaFoldDB" id="C9LJH2"/>
<accession>C9LJH2</accession>
<keyword evidence="2" id="KW-1185">Reference proteome</keyword>
<protein>
    <submittedName>
        <fullName evidence="1">Uncharacterized protein</fullName>
    </submittedName>
</protein>
<name>C9LJH2_9BACT</name>
<organism evidence="1 2">
    <name type="scientific">Alloprevotella tannerae ATCC 51259</name>
    <dbReference type="NCBI Taxonomy" id="626522"/>
    <lineage>
        <taxon>Bacteria</taxon>
        <taxon>Pseudomonadati</taxon>
        <taxon>Bacteroidota</taxon>
        <taxon>Bacteroidia</taxon>
        <taxon>Bacteroidales</taxon>
        <taxon>Prevotellaceae</taxon>
        <taxon>Alloprevotella</taxon>
    </lineage>
</organism>